<dbReference type="EMBL" id="FR872653">
    <property type="protein sequence ID" value="CCB91532.1"/>
    <property type="molecule type" value="Genomic_DNA"/>
</dbReference>
<organism evidence="1">
    <name type="scientific">Waddlia chondrophila 2032/99</name>
    <dbReference type="NCBI Taxonomy" id="765953"/>
    <lineage>
        <taxon>Bacteria</taxon>
        <taxon>Pseudomonadati</taxon>
        <taxon>Chlamydiota</taxon>
        <taxon>Chlamydiia</taxon>
        <taxon>Parachlamydiales</taxon>
        <taxon>Waddliaceae</taxon>
        <taxon>Waddlia</taxon>
    </lineage>
</organism>
<sequence length="35" mass="4071">MLIPSYSFVLLIDETLEQRKGRQIRAKEDSVSFSI</sequence>
<accession>F8LD47</accession>
<gene>
    <name evidence="1" type="ORF">WCH_AD02740</name>
</gene>
<evidence type="ECO:0000313" key="1">
    <source>
        <dbReference type="EMBL" id="CCB91532.1"/>
    </source>
</evidence>
<proteinExistence type="predicted"/>
<reference evidence="1" key="1">
    <citation type="submission" date="2011-05" db="EMBL/GenBank/DDBJ databases">
        <title>Unity in variety -- the pan-genome of the Chlamydiae.</title>
        <authorList>
            <person name="Collingro A."/>
            <person name="Tischler P."/>
            <person name="Weinmaier T."/>
            <person name="Penz T."/>
            <person name="Heinz E."/>
            <person name="Brunham R.C."/>
            <person name="Read T.D."/>
            <person name="Bavoil P.M."/>
            <person name="Sachse K."/>
            <person name="Kahane S."/>
            <person name="Friedman M.G."/>
            <person name="Rattei T."/>
            <person name="Myers G.S.A."/>
            <person name="Horn M."/>
        </authorList>
    </citation>
    <scope>NUCLEOTIDE SEQUENCE</scope>
    <source>
        <strain evidence="1">2032/99</strain>
    </source>
</reference>
<name>F8LD47_9BACT</name>
<dbReference type="AlphaFoldDB" id="F8LD47"/>
<protein>
    <submittedName>
        <fullName evidence="1">Uncharacterized protein</fullName>
    </submittedName>
</protein>